<dbReference type="Pfam" id="PF00534">
    <property type="entry name" value="Glycos_transf_1"/>
    <property type="match status" value="1"/>
</dbReference>
<dbReference type="GO" id="GO:0016757">
    <property type="term" value="F:glycosyltransferase activity"/>
    <property type="evidence" value="ECO:0007669"/>
    <property type="project" value="UniProtKB-KW"/>
</dbReference>
<keyword evidence="2" id="KW-0328">Glycosyltransferase</keyword>
<dbReference type="EC" id="2.4.-.-" evidence="2"/>
<dbReference type="EMBL" id="ADFP01000124">
    <property type="protein sequence ID" value="EFB89637.1"/>
    <property type="molecule type" value="Genomic_DNA"/>
</dbReference>
<dbReference type="Proteomes" id="UP000006462">
    <property type="component" value="Unassembled WGS sequence"/>
</dbReference>
<comment type="caution">
    <text evidence="2">The sequence shown here is derived from an EMBL/GenBank/DDBJ whole genome shotgun (WGS) entry which is preliminary data.</text>
</comment>
<feature type="domain" description="Glycosyl transferase family 1" evidence="1">
    <location>
        <begin position="195"/>
        <end position="340"/>
    </location>
</feature>
<dbReference type="Gene3D" id="3.40.50.2000">
    <property type="entry name" value="Glycogen Phosphorylase B"/>
    <property type="match status" value="2"/>
</dbReference>
<proteinExistence type="predicted"/>
<keyword evidence="2" id="KW-0808">Transferase</keyword>
<reference evidence="2 3" key="1">
    <citation type="submission" date="2009-12" db="EMBL/GenBank/DDBJ databases">
        <authorList>
            <person name="Shrivastava S."/>
            <person name="Madupu R."/>
            <person name="Durkin A.S."/>
            <person name="Torralba M."/>
            <person name="Methe B."/>
            <person name="Sutton G.G."/>
            <person name="Strausberg R.L."/>
            <person name="Nelson K.E."/>
        </authorList>
    </citation>
    <scope>NUCLEOTIDE SEQUENCE [LARGE SCALE GENOMIC DNA]</scope>
    <source>
        <strain evidence="2 3">W5455</strain>
    </source>
</reference>
<protein>
    <submittedName>
        <fullName evidence="2">Glycosyltransferase, group 1 family protein</fullName>
        <ecNumber evidence="2">2.4.-.-</ecNumber>
    </submittedName>
</protein>
<evidence type="ECO:0000313" key="2">
    <source>
        <dbReference type="EMBL" id="EFB89637.1"/>
    </source>
</evidence>
<accession>A0ABP2HQG0</accession>
<gene>
    <name evidence="2" type="ORF">HMPREF7215_1013</name>
</gene>
<dbReference type="PANTHER" id="PTHR45947:SF3">
    <property type="entry name" value="SULFOQUINOVOSYL TRANSFERASE SQD2"/>
    <property type="match status" value="1"/>
</dbReference>
<sequence>MGKEHMRQPLRILQVVDKLTPDSGVAGVVMRYHDAIDKKQIVFDFLVHEEPDLRIRRRLEKDGSKIFVAPPLRFAALALYLRFLRRFYGEHPEYAIVHGHLPNAAPFYLGMARAIGVPVRIVHCHNTRSGDTAPKRIRNSLLFKLIPLCANVRCACSEAAARFLFGARNGRVKRPYHLVRNALPLGPYRFRPEVRERTRGELGLGTDCLVVGHIGRMCPQKNQAFLLKIFAAFYAKHKNAVLMLIGDGELHEALRRQARELVPEEAVLWLGVRTDVPALLQAMDVFVLPSLYEGLPLAALEAQASGLPCLLSANITEEARIVPALAQYISLQKTPAEWAALIQPRRERASDTGRLFAAAGYDIFTEAAKLATLYEKLHEEHCRQRPAEEPLR</sequence>
<dbReference type="InterPro" id="IPR001296">
    <property type="entry name" value="Glyco_trans_1"/>
</dbReference>
<dbReference type="InterPro" id="IPR050194">
    <property type="entry name" value="Glycosyltransferase_grp1"/>
</dbReference>
<name>A0ABP2HQG0_9BACT</name>
<keyword evidence="3" id="KW-1185">Reference proteome</keyword>
<organism evidence="2 3">
    <name type="scientific">Pyramidobacter piscolens W5455</name>
    <dbReference type="NCBI Taxonomy" id="352165"/>
    <lineage>
        <taxon>Bacteria</taxon>
        <taxon>Thermotogati</taxon>
        <taxon>Synergistota</taxon>
        <taxon>Synergistia</taxon>
        <taxon>Synergistales</taxon>
        <taxon>Dethiosulfovibrionaceae</taxon>
        <taxon>Pyramidobacter</taxon>
    </lineage>
</organism>
<dbReference type="PANTHER" id="PTHR45947">
    <property type="entry name" value="SULFOQUINOVOSYL TRANSFERASE SQD2"/>
    <property type="match status" value="1"/>
</dbReference>
<evidence type="ECO:0000313" key="3">
    <source>
        <dbReference type="Proteomes" id="UP000006462"/>
    </source>
</evidence>
<dbReference type="SUPFAM" id="SSF53756">
    <property type="entry name" value="UDP-Glycosyltransferase/glycogen phosphorylase"/>
    <property type="match status" value="1"/>
</dbReference>
<evidence type="ECO:0000259" key="1">
    <source>
        <dbReference type="Pfam" id="PF00534"/>
    </source>
</evidence>